<proteinExistence type="predicted"/>
<keyword evidence="2" id="KW-0964">Secreted</keyword>
<dbReference type="InterPro" id="IPR002181">
    <property type="entry name" value="Fibrinogen_a/b/g_C_dom"/>
</dbReference>
<dbReference type="Gene3D" id="3.50.4.10">
    <property type="entry name" value="Hepatocyte Growth Factor"/>
    <property type="match status" value="2"/>
</dbReference>
<dbReference type="GO" id="GO:0070492">
    <property type="term" value="F:oligosaccharide binding"/>
    <property type="evidence" value="ECO:0007669"/>
    <property type="project" value="TreeGrafter"/>
</dbReference>
<dbReference type="Gene3D" id="2.60.120.1000">
    <property type="match status" value="1"/>
</dbReference>
<dbReference type="GO" id="GO:0005615">
    <property type="term" value="C:extracellular space"/>
    <property type="evidence" value="ECO:0007669"/>
    <property type="project" value="TreeGrafter"/>
</dbReference>
<dbReference type="PROSITE" id="PS51406">
    <property type="entry name" value="FIBRINOGEN_C_2"/>
    <property type="match status" value="1"/>
</dbReference>
<evidence type="ECO:0000256" key="1">
    <source>
        <dbReference type="ARBA" id="ARBA00004613"/>
    </source>
</evidence>
<feature type="domain" description="Apple" evidence="5">
    <location>
        <begin position="190"/>
        <end position="270"/>
    </location>
</feature>
<reference evidence="7" key="2">
    <citation type="journal article" date="2023" name="Science">
        <title>Genomic signatures of disease resistance in endangered staghorn corals.</title>
        <authorList>
            <person name="Vollmer S.V."/>
            <person name="Selwyn J.D."/>
            <person name="Despard B.A."/>
            <person name="Roesel C.L."/>
        </authorList>
    </citation>
    <scope>NUCLEOTIDE SEQUENCE</scope>
    <source>
        <strain evidence="7">K2</strain>
    </source>
</reference>
<dbReference type="PANTHER" id="PTHR16146">
    <property type="entry name" value="INTELECTIN"/>
    <property type="match status" value="1"/>
</dbReference>
<dbReference type="Gene3D" id="3.30.750.130">
    <property type="match status" value="2"/>
</dbReference>
<dbReference type="Pfam" id="PF14295">
    <property type="entry name" value="PAN_4"/>
    <property type="match status" value="1"/>
</dbReference>
<protein>
    <submittedName>
        <fullName evidence="7">Uncharacterized protein</fullName>
    </submittedName>
</protein>
<evidence type="ECO:0000256" key="3">
    <source>
        <dbReference type="ARBA" id="ARBA00023119"/>
    </source>
</evidence>
<evidence type="ECO:0000313" key="7">
    <source>
        <dbReference type="EMBL" id="KAK2566532.1"/>
    </source>
</evidence>
<sequence>FPGVSCKDIWINTKAQKNGEYWIDPKGTGIPFKVYCDMTTDRDHTLLGQVMETVNVTNEFECHRKCIGNSTCKSFNVHPPKSNPMKNLKTCETNDQTRQTKPKQYKKKIGSSYYGSVEVSCVNIMETNSQQKLGRCHPEYSGEQCTVKKGSSPDFPGVSCKDIRKSSNAQKNGEYWIDPKGTGHLFKVYCDMTTDGDHALLGHVMETVNVTDEFECHRKCIQNNTCKSFNIHPLKTNAVQKTCEMNNQTRQLKPKHYKKKIGSSYHGSVETFLVYLFCLFVDHTLLGQVIQTVNVTDEFQCHRKCIGNSTCKSFNVHPAKINPMKNLKTCETKYQTRQTKPKQYKKKIGSSYHGSVELCLLAVKKGSSPDFPGVSCKDIRKSSNAQKNGEYWIDPKGTGHLFKVYCDMTTDGAKREVETGHTV</sequence>
<evidence type="ECO:0000256" key="2">
    <source>
        <dbReference type="ARBA" id="ARBA00022525"/>
    </source>
</evidence>
<keyword evidence="8" id="KW-1185">Reference proteome</keyword>
<feature type="non-terminal residue" evidence="7">
    <location>
        <position position="1"/>
    </location>
</feature>
<feature type="domain" description="Fibrinogen C-terminal" evidence="6">
    <location>
        <begin position="367"/>
        <end position="423"/>
    </location>
</feature>
<dbReference type="AlphaFoldDB" id="A0AAD9QSE7"/>
<evidence type="ECO:0000313" key="8">
    <source>
        <dbReference type="Proteomes" id="UP001249851"/>
    </source>
</evidence>
<dbReference type="Pfam" id="PF01410">
    <property type="entry name" value="COLFI"/>
    <property type="match status" value="3"/>
</dbReference>
<dbReference type="PROSITE" id="PS50948">
    <property type="entry name" value="PAN"/>
    <property type="match status" value="3"/>
</dbReference>
<dbReference type="InterPro" id="IPR003609">
    <property type="entry name" value="Pan_app"/>
</dbReference>
<dbReference type="Pfam" id="PF00024">
    <property type="entry name" value="PAN_1"/>
    <property type="match status" value="2"/>
</dbReference>
<comment type="caution">
    <text evidence="7">The sequence shown here is derived from an EMBL/GenBank/DDBJ whole genome shotgun (WGS) entry which is preliminary data.</text>
</comment>
<keyword evidence="3" id="KW-0176">Collagen</keyword>
<dbReference type="InterPro" id="IPR000885">
    <property type="entry name" value="Fib_collagen_C"/>
</dbReference>
<comment type="subcellular location">
    <subcellularLocation>
        <location evidence="1">Secreted</location>
    </subcellularLocation>
</comment>
<gene>
    <name evidence="7" type="ORF">P5673_009155</name>
</gene>
<dbReference type="GO" id="GO:0005581">
    <property type="term" value="C:collagen trimer"/>
    <property type="evidence" value="ECO:0007669"/>
    <property type="project" value="UniProtKB-KW"/>
</dbReference>
<dbReference type="SMART" id="SM00473">
    <property type="entry name" value="PAN_AP"/>
    <property type="match status" value="3"/>
</dbReference>
<organism evidence="7 8">
    <name type="scientific">Acropora cervicornis</name>
    <name type="common">Staghorn coral</name>
    <dbReference type="NCBI Taxonomy" id="6130"/>
    <lineage>
        <taxon>Eukaryota</taxon>
        <taxon>Metazoa</taxon>
        <taxon>Cnidaria</taxon>
        <taxon>Anthozoa</taxon>
        <taxon>Hexacorallia</taxon>
        <taxon>Scleractinia</taxon>
        <taxon>Astrocoeniina</taxon>
        <taxon>Acroporidae</taxon>
        <taxon>Acropora</taxon>
    </lineage>
</organism>
<name>A0AAD9QSE7_ACRCE</name>
<accession>A0AAD9QSE7</accession>
<evidence type="ECO:0000259" key="6">
    <source>
        <dbReference type="PROSITE" id="PS51406"/>
    </source>
</evidence>
<dbReference type="InterPro" id="IPR036056">
    <property type="entry name" value="Fibrinogen-like_C"/>
</dbReference>
<dbReference type="NCBIfam" id="NF040941">
    <property type="entry name" value="GGGWT_bact"/>
    <property type="match status" value="3"/>
</dbReference>
<dbReference type="Proteomes" id="UP001249851">
    <property type="component" value="Unassembled WGS sequence"/>
</dbReference>
<keyword evidence="4" id="KW-1015">Disulfide bond</keyword>
<feature type="domain" description="Apple" evidence="5">
    <location>
        <begin position="278"/>
        <end position="359"/>
    </location>
</feature>
<dbReference type="SUPFAM" id="SSF56496">
    <property type="entry name" value="Fibrinogen C-terminal domain-like"/>
    <property type="match status" value="3"/>
</dbReference>
<feature type="domain" description="Apple" evidence="5">
    <location>
        <begin position="36"/>
        <end position="121"/>
    </location>
</feature>
<evidence type="ECO:0000256" key="4">
    <source>
        <dbReference type="ARBA" id="ARBA00023157"/>
    </source>
</evidence>
<dbReference type="GO" id="GO:0005201">
    <property type="term" value="F:extracellular matrix structural constituent"/>
    <property type="evidence" value="ECO:0007669"/>
    <property type="project" value="InterPro"/>
</dbReference>
<dbReference type="EMBL" id="JARQWQ010000016">
    <property type="protein sequence ID" value="KAK2566532.1"/>
    <property type="molecule type" value="Genomic_DNA"/>
</dbReference>
<dbReference type="SUPFAM" id="SSF57414">
    <property type="entry name" value="Hairpin loop containing domain-like"/>
    <property type="match status" value="1"/>
</dbReference>
<evidence type="ECO:0000259" key="5">
    <source>
        <dbReference type="PROSITE" id="PS50948"/>
    </source>
</evidence>
<dbReference type="PANTHER" id="PTHR16146:SF46">
    <property type="entry name" value="INTELECTIN-1A-RELATED"/>
    <property type="match status" value="1"/>
</dbReference>
<reference evidence="7" key="1">
    <citation type="journal article" date="2023" name="G3 (Bethesda)">
        <title>Whole genome assembly and annotation of the endangered Caribbean coral Acropora cervicornis.</title>
        <authorList>
            <person name="Selwyn J.D."/>
            <person name="Vollmer S.V."/>
        </authorList>
    </citation>
    <scope>NUCLEOTIDE SEQUENCE</scope>
    <source>
        <strain evidence="7">K2</strain>
    </source>
</reference>